<dbReference type="Proteomes" id="UP000254764">
    <property type="component" value="Unassembled WGS sequence"/>
</dbReference>
<reference evidence="2" key="1">
    <citation type="submission" date="2018-07" db="EMBL/GenBank/DDBJ databases">
        <authorList>
            <person name="Peiro R."/>
            <person name="Begona"/>
            <person name="Cbmso G."/>
            <person name="Lopez M."/>
            <person name="Gonzalez S."/>
        </authorList>
    </citation>
    <scope>NUCLEOTIDE SEQUENCE [LARGE SCALE GENOMIC DNA]</scope>
</reference>
<organism evidence="1 2">
    <name type="scientific">Ciceribacter selenitireducens ATCC BAA-1503</name>
    <dbReference type="NCBI Taxonomy" id="1336235"/>
    <lineage>
        <taxon>Bacteria</taxon>
        <taxon>Pseudomonadati</taxon>
        <taxon>Pseudomonadota</taxon>
        <taxon>Alphaproteobacteria</taxon>
        <taxon>Hyphomicrobiales</taxon>
        <taxon>Rhizobiaceae</taxon>
        <taxon>Ciceribacter</taxon>
    </lineage>
</organism>
<dbReference type="EMBL" id="UEYP01000005">
    <property type="protein sequence ID" value="SSC67873.1"/>
    <property type="molecule type" value="Genomic_DNA"/>
</dbReference>
<evidence type="ECO:0000313" key="2">
    <source>
        <dbReference type="Proteomes" id="UP000254764"/>
    </source>
</evidence>
<protein>
    <submittedName>
        <fullName evidence="1">Uncharacterized protein</fullName>
    </submittedName>
</protein>
<accession>A0A376AKD2</accession>
<proteinExistence type="predicted"/>
<evidence type="ECO:0000313" key="1">
    <source>
        <dbReference type="EMBL" id="SSC67873.1"/>
    </source>
</evidence>
<dbReference type="AlphaFoldDB" id="A0A376AKD2"/>
<dbReference type="RefSeq" id="WP_235842212.1">
    <property type="nucleotide sequence ID" value="NZ_UEYP01000005.1"/>
</dbReference>
<keyword evidence="2" id="KW-1185">Reference proteome</keyword>
<name>A0A376AKD2_9HYPH</name>
<sequence>MTSLVVQDLFGGEILKTQVPGGTHFYNCIGSARLDLTISQFDQSVTFDDALSSRAEALADTSLEQYFLLRRRLGSIVNAGSFHEAERT</sequence>
<gene>
    <name evidence="1" type="ORF">RHIZ70_3581</name>
</gene>
<dbReference type="Pfam" id="PF24585">
    <property type="entry name" value="YunG"/>
    <property type="match status" value="1"/>
</dbReference>
<dbReference type="InterPro" id="IPR056238">
    <property type="entry name" value="YunG-like"/>
</dbReference>